<reference evidence="1 2" key="1">
    <citation type="submission" date="2022-06" db="EMBL/GenBank/DDBJ databases">
        <title>Dyella sp. Sa strain:Sa Genome sequencing.</title>
        <authorList>
            <person name="Park S."/>
        </authorList>
    </citation>
    <scope>NUCLEOTIDE SEQUENCE [LARGE SCALE GENOMIC DNA]</scope>
    <source>
        <strain evidence="1 2">Sa</strain>
    </source>
</reference>
<evidence type="ECO:0000313" key="1">
    <source>
        <dbReference type="EMBL" id="MCP1373199.1"/>
    </source>
</evidence>
<organism evidence="1 2">
    <name type="scientific">Dyella lutea</name>
    <dbReference type="NCBI Taxonomy" id="2950441"/>
    <lineage>
        <taxon>Bacteria</taxon>
        <taxon>Pseudomonadati</taxon>
        <taxon>Pseudomonadota</taxon>
        <taxon>Gammaproteobacteria</taxon>
        <taxon>Lysobacterales</taxon>
        <taxon>Rhodanobacteraceae</taxon>
        <taxon>Dyella</taxon>
    </lineage>
</organism>
<accession>A0ABT1F733</accession>
<evidence type="ECO:0000313" key="2">
    <source>
        <dbReference type="Proteomes" id="UP001204615"/>
    </source>
</evidence>
<proteinExistence type="predicted"/>
<keyword evidence="2" id="KW-1185">Reference proteome</keyword>
<dbReference type="RefSeq" id="WP_253564948.1">
    <property type="nucleotide sequence ID" value="NZ_JAMZEK010000001.1"/>
</dbReference>
<dbReference type="EMBL" id="JAMZEK010000001">
    <property type="protein sequence ID" value="MCP1373199.1"/>
    <property type="molecule type" value="Genomic_DNA"/>
</dbReference>
<name>A0ABT1F733_9GAMM</name>
<comment type="caution">
    <text evidence="1">The sequence shown here is derived from an EMBL/GenBank/DDBJ whole genome shotgun (WGS) entry which is preliminary data.</text>
</comment>
<protein>
    <submittedName>
        <fullName evidence="1">Uncharacterized protein</fullName>
    </submittedName>
</protein>
<gene>
    <name evidence="1" type="ORF">NC595_03900</name>
</gene>
<sequence>MELTLSSVYRHAQRVLSQWIDARHAAARREAFRARTAVAQLDLADRHRLARWLAWIVSAERCRGSRRLDERLRQLDASLHASMRTTLATLPPMHAVEAVRLAAERPVSADTAPRMTSVSATR</sequence>
<dbReference type="Proteomes" id="UP001204615">
    <property type="component" value="Unassembled WGS sequence"/>
</dbReference>